<evidence type="ECO:0000256" key="2">
    <source>
        <dbReference type="ARBA" id="ARBA00022475"/>
    </source>
</evidence>
<evidence type="ECO:0000256" key="5">
    <source>
        <dbReference type="ARBA" id="ARBA00023136"/>
    </source>
</evidence>
<keyword evidence="3 6" id="KW-0812">Transmembrane</keyword>
<feature type="transmembrane region" description="Helical" evidence="6">
    <location>
        <begin position="53"/>
        <end position="77"/>
    </location>
</feature>
<feature type="transmembrane region" description="Helical" evidence="6">
    <location>
        <begin position="391"/>
        <end position="411"/>
    </location>
</feature>
<feature type="transmembrane region" description="Helical" evidence="6">
    <location>
        <begin position="139"/>
        <end position="163"/>
    </location>
</feature>
<dbReference type="CDD" id="cd17324">
    <property type="entry name" value="MFS_NepI_like"/>
    <property type="match status" value="1"/>
</dbReference>
<evidence type="ECO:0000256" key="4">
    <source>
        <dbReference type="ARBA" id="ARBA00022989"/>
    </source>
</evidence>
<gene>
    <name evidence="8" type="ORF">MTO99_09920</name>
</gene>
<evidence type="ECO:0000313" key="8">
    <source>
        <dbReference type="EMBL" id="UOE42517.1"/>
    </source>
</evidence>
<comment type="subcellular location">
    <subcellularLocation>
        <location evidence="1">Cell membrane</location>
        <topology evidence="1">Multi-pass membrane protein</topology>
    </subcellularLocation>
</comment>
<evidence type="ECO:0000259" key="7">
    <source>
        <dbReference type="PROSITE" id="PS50850"/>
    </source>
</evidence>
<dbReference type="Gene3D" id="1.20.1250.20">
    <property type="entry name" value="MFS general substrate transporter like domains"/>
    <property type="match status" value="1"/>
</dbReference>
<dbReference type="PROSITE" id="PS50850">
    <property type="entry name" value="MFS"/>
    <property type="match status" value="1"/>
</dbReference>
<dbReference type="Proteomes" id="UP000832097">
    <property type="component" value="Chromosome"/>
</dbReference>
<dbReference type="RefSeq" id="WP_243553461.1">
    <property type="nucleotide sequence ID" value="NZ_CP094528.1"/>
</dbReference>
<feature type="transmembrane region" description="Helical" evidence="6">
    <location>
        <begin position="108"/>
        <end position="127"/>
    </location>
</feature>
<feature type="domain" description="Major facilitator superfamily (MFS) profile" evidence="7">
    <location>
        <begin position="18"/>
        <end position="416"/>
    </location>
</feature>
<dbReference type="Pfam" id="PF07690">
    <property type="entry name" value="MFS_1"/>
    <property type="match status" value="1"/>
</dbReference>
<sequence length="416" mass="41352">MSVTESARAGKRTTVPWSALLTLAGAVFLSITLELLPTGLLPEMAAGLDVGESAIGLTVSVFALTVVLTSAPLVALTARVPRRLLLVVVLTVLGASTIATALAPTYWVLVAVRFAGGLAHGVFWSIVAAEASRLVPDRLIARAVAIVIGGGTLAIVLGVPAATVLGQAFGWRVAFAVVGGLTLAGAIAVRLALPKRAGSGAAVADAASPPSTGTDAAPAVAVHPTAARFRRSDPALGAVLVVCAVTALTMLGQYAVFTYIAPLLTDLIGVGPAAVGPLLFVYGAAGAVGLVIAGSPLARRATAAILVSMTVIAVALAMIALVPGEAAGIAALAVWGLAFGALPALLQVRLLRAAPPSHRDAASALYTTGFNTGIGGGALVGALVFDGVGVGALPWVYVVLLVAAAIVLVIGQRLAR</sequence>
<feature type="transmembrane region" description="Helical" evidence="6">
    <location>
        <begin position="169"/>
        <end position="189"/>
    </location>
</feature>
<dbReference type="InterPro" id="IPR050189">
    <property type="entry name" value="MFS_Efflux_Transporters"/>
</dbReference>
<keyword evidence="5 6" id="KW-0472">Membrane</keyword>
<organism evidence="8 9">
    <name type="scientific">Agromyces larvae</name>
    <dbReference type="NCBI Taxonomy" id="2929802"/>
    <lineage>
        <taxon>Bacteria</taxon>
        <taxon>Bacillati</taxon>
        <taxon>Actinomycetota</taxon>
        <taxon>Actinomycetes</taxon>
        <taxon>Micrococcales</taxon>
        <taxon>Microbacteriaceae</taxon>
        <taxon>Agromyces</taxon>
    </lineage>
</organism>
<accession>A0ABY4BTJ4</accession>
<evidence type="ECO:0000256" key="3">
    <source>
        <dbReference type="ARBA" id="ARBA00022692"/>
    </source>
</evidence>
<dbReference type="InterPro" id="IPR036259">
    <property type="entry name" value="MFS_trans_sf"/>
</dbReference>
<evidence type="ECO:0000313" key="9">
    <source>
        <dbReference type="Proteomes" id="UP000832097"/>
    </source>
</evidence>
<feature type="transmembrane region" description="Helical" evidence="6">
    <location>
        <begin position="328"/>
        <end position="351"/>
    </location>
</feature>
<keyword evidence="2" id="KW-1003">Cell membrane</keyword>
<feature type="transmembrane region" description="Helical" evidence="6">
    <location>
        <begin position="301"/>
        <end position="322"/>
    </location>
</feature>
<dbReference type="InterPro" id="IPR020846">
    <property type="entry name" value="MFS_dom"/>
</dbReference>
<dbReference type="SUPFAM" id="SSF103473">
    <property type="entry name" value="MFS general substrate transporter"/>
    <property type="match status" value="1"/>
</dbReference>
<evidence type="ECO:0000256" key="6">
    <source>
        <dbReference type="SAM" id="Phobius"/>
    </source>
</evidence>
<dbReference type="PANTHER" id="PTHR43124">
    <property type="entry name" value="PURINE EFFLUX PUMP PBUE"/>
    <property type="match status" value="1"/>
</dbReference>
<dbReference type="EMBL" id="CP094528">
    <property type="protein sequence ID" value="UOE42517.1"/>
    <property type="molecule type" value="Genomic_DNA"/>
</dbReference>
<evidence type="ECO:0000256" key="1">
    <source>
        <dbReference type="ARBA" id="ARBA00004651"/>
    </source>
</evidence>
<reference evidence="8 9" key="1">
    <citation type="submission" date="2022-03" db="EMBL/GenBank/DDBJ databases">
        <title>Mucilaginibacter sp. isolated from the gut of Protaetia brevitarsis seulensis larvae.</title>
        <authorList>
            <person name="Won M."/>
            <person name="Kim S.-J."/>
            <person name="Kwon S.-W."/>
        </authorList>
    </citation>
    <scope>NUCLEOTIDE SEQUENCE [LARGE SCALE GENOMIC DNA]</scope>
    <source>
        <strain evidence="8 9">CFWR-12</strain>
    </source>
</reference>
<feature type="transmembrane region" description="Helical" evidence="6">
    <location>
        <begin position="84"/>
        <end position="102"/>
    </location>
</feature>
<feature type="transmembrane region" description="Helical" evidence="6">
    <location>
        <begin position="15"/>
        <end position="33"/>
    </location>
</feature>
<dbReference type="InterPro" id="IPR011701">
    <property type="entry name" value="MFS"/>
</dbReference>
<feature type="transmembrane region" description="Helical" evidence="6">
    <location>
        <begin position="273"/>
        <end position="294"/>
    </location>
</feature>
<proteinExistence type="predicted"/>
<dbReference type="PANTHER" id="PTHR43124:SF3">
    <property type="entry name" value="CHLORAMPHENICOL EFFLUX PUMP RV0191"/>
    <property type="match status" value="1"/>
</dbReference>
<feature type="transmembrane region" description="Helical" evidence="6">
    <location>
        <begin position="363"/>
        <end position="385"/>
    </location>
</feature>
<keyword evidence="9" id="KW-1185">Reference proteome</keyword>
<keyword evidence="4 6" id="KW-1133">Transmembrane helix</keyword>
<name>A0ABY4BTJ4_9MICO</name>
<protein>
    <submittedName>
        <fullName evidence="8">MFS transporter</fullName>
    </submittedName>
</protein>
<feature type="transmembrane region" description="Helical" evidence="6">
    <location>
        <begin position="235"/>
        <end position="261"/>
    </location>
</feature>